<evidence type="ECO:0000313" key="1">
    <source>
        <dbReference type="EMBL" id="KAG0425790.1"/>
    </source>
</evidence>
<keyword evidence="2" id="KW-1185">Reference proteome</keyword>
<accession>A0AC60PZD5</accession>
<proteinExistence type="predicted"/>
<dbReference type="EMBL" id="JABSTQ010009802">
    <property type="protein sequence ID" value="KAG0425790.1"/>
    <property type="molecule type" value="Genomic_DNA"/>
</dbReference>
<comment type="caution">
    <text evidence="1">The sequence shown here is derived from an EMBL/GenBank/DDBJ whole genome shotgun (WGS) entry which is preliminary data.</text>
</comment>
<evidence type="ECO:0000313" key="2">
    <source>
        <dbReference type="Proteomes" id="UP000805193"/>
    </source>
</evidence>
<sequence>MSVDVVDTFPGANELVSRASGIFCSIFRQEPTNYGAAPGRVNLIGEHVDYCDGLVLPMALPMGTVVVGAKAAPDACCQIVSSNVPGASSHHSACSFPLPTAQQELLPGEPAWANYVKGVVANFPGPLDPFNAVVASSVPIGAGLSSSAALETATFFFLESLLDEPLEISDTERALCCQRAEHQFPKVPCGIMDQFVSCMARRDHALLLDCRQVHTPRASLEAKPMPLALGSALVLVTDTHVKHDLSSGEYSRRRASCHAASRILGLSLRDASLEQLQAHREELTTTQYARARHVISEIGRTAAAASALLDGDLRRFGQLMNESHQSLRDDFEVSCPELDELVELTLSYGNGVYGTRMTGGGFGGCTVTLVERSALEGLLKHLKAHYKGQPTFYVCHPADGASAKAIIA</sequence>
<name>A0AC60PZD5_IXOPE</name>
<gene>
    <name evidence="1" type="ORF">HPB47_027061</name>
</gene>
<dbReference type="Proteomes" id="UP000805193">
    <property type="component" value="Unassembled WGS sequence"/>
</dbReference>
<organism evidence="1 2">
    <name type="scientific">Ixodes persulcatus</name>
    <name type="common">Taiga tick</name>
    <dbReference type="NCBI Taxonomy" id="34615"/>
    <lineage>
        <taxon>Eukaryota</taxon>
        <taxon>Metazoa</taxon>
        <taxon>Ecdysozoa</taxon>
        <taxon>Arthropoda</taxon>
        <taxon>Chelicerata</taxon>
        <taxon>Arachnida</taxon>
        <taxon>Acari</taxon>
        <taxon>Parasitiformes</taxon>
        <taxon>Ixodida</taxon>
        <taxon>Ixodoidea</taxon>
        <taxon>Ixodidae</taxon>
        <taxon>Ixodinae</taxon>
        <taxon>Ixodes</taxon>
    </lineage>
</organism>
<protein>
    <submittedName>
        <fullName evidence="1">Uncharacterized protein</fullName>
    </submittedName>
</protein>
<reference evidence="1 2" key="1">
    <citation type="journal article" date="2020" name="Cell">
        <title>Large-Scale Comparative Analyses of Tick Genomes Elucidate Their Genetic Diversity and Vector Capacities.</title>
        <authorList>
            <consortium name="Tick Genome and Microbiome Consortium (TIGMIC)"/>
            <person name="Jia N."/>
            <person name="Wang J."/>
            <person name="Shi W."/>
            <person name="Du L."/>
            <person name="Sun Y."/>
            <person name="Zhan W."/>
            <person name="Jiang J.F."/>
            <person name="Wang Q."/>
            <person name="Zhang B."/>
            <person name="Ji P."/>
            <person name="Bell-Sakyi L."/>
            <person name="Cui X.M."/>
            <person name="Yuan T.T."/>
            <person name="Jiang B.G."/>
            <person name="Yang W.F."/>
            <person name="Lam T.T."/>
            <person name="Chang Q.C."/>
            <person name="Ding S.J."/>
            <person name="Wang X.J."/>
            <person name="Zhu J.G."/>
            <person name="Ruan X.D."/>
            <person name="Zhao L."/>
            <person name="Wei J.T."/>
            <person name="Ye R.Z."/>
            <person name="Que T.C."/>
            <person name="Du C.H."/>
            <person name="Zhou Y.H."/>
            <person name="Cheng J.X."/>
            <person name="Dai P.F."/>
            <person name="Guo W.B."/>
            <person name="Han X.H."/>
            <person name="Huang E.J."/>
            <person name="Li L.F."/>
            <person name="Wei W."/>
            <person name="Gao Y.C."/>
            <person name="Liu J.Z."/>
            <person name="Shao H.Z."/>
            <person name="Wang X."/>
            <person name="Wang C.C."/>
            <person name="Yang T.C."/>
            <person name="Huo Q.B."/>
            <person name="Li W."/>
            <person name="Chen H.Y."/>
            <person name="Chen S.E."/>
            <person name="Zhou L.G."/>
            <person name="Ni X.B."/>
            <person name="Tian J.H."/>
            <person name="Sheng Y."/>
            <person name="Liu T."/>
            <person name="Pan Y.S."/>
            <person name="Xia L.Y."/>
            <person name="Li J."/>
            <person name="Zhao F."/>
            <person name="Cao W.C."/>
        </authorList>
    </citation>
    <scope>NUCLEOTIDE SEQUENCE [LARGE SCALE GENOMIC DNA]</scope>
    <source>
        <strain evidence="1">Iper-2018</strain>
    </source>
</reference>